<evidence type="ECO:0000313" key="2">
    <source>
        <dbReference type="EMBL" id="KAK1325525.1"/>
    </source>
</evidence>
<feature type="compositionally biased region" description="Polar residues" evidence="1">
    <location>
        <begin position="42"/>
        <end position="52"/>
    </location>
</feature>
<dbReference type="Proteomes" id="UP001180020">
    <property type="component" value="Unassembled WGS sequence"/>
</dbReference>
<feature type="compositionally biased region" description="Polar residues" evidence="1">
    <location>
        <begin position="1"/>
        <end position="26"/>
    </location>
</feature>
<feature type="compositionally biased region" description="Basic and acidic residues" evidence="1">
    <location>
        <begin position="53"/>
        <end position="62"/>
    </location>
</feature>
<reference evidence="2" key="2">
    <citation type="submission" date="2023-06" db="EMBL/GenBank/DDBJ databases">
        <authorList>
            <person name="Ma L."/>
            <person name="Liu K.-W."/>
            <person name="Li Z."/>
            <person name="Hsiao Y.-Y."/>
            <person name="Qi Y."/>
            <person name="Fu T."/>
            <person name="Tang G."/>
            <person name="Zhang D."/>
            <person name="Sun W.-H."/>
            <person name="Liu D.-K."/>
            <person name="Li Y."/>
            <person name="Chen G.-Z."/>
            <person name="Liu X.-D."/>
            <person name="Liao X.-Y."/>
            <person name="Jiang Y.-T."/>
            <person name="Yu X."/>
            <person name="Hao Y."/>
            <person name="Huang J."/>
            <person name="Zhao X.-W."/>
            <person name="Ke S."/>
            <person name="Chen Y.-Y."/>
            <person name="Wu W.-L."/>
            <person name="Hsu J.-L."/>
            <person name="Lin Y.-F."/>
            <person name="Huang M.-D."/>
            <person name="Li C.-Y."/>
            <person name="Huang L."/>
            <person name="Wang Z.-W."/>
            <person name="Zhao X."/>
            <person name="Zhong W.-Y."/>
            <person name="Peng D.-H."/>
            <person name="Ahmad S."/>
            <person name="Lan S."/>
            <person name="Zhang J.-S."/>
            <person name="Tsai W.-C."/>
            <person name="Van De Peer Y."/>
            <person name="Liu Z.-J."/>
        </authorList>
    </citation>
    <scope>NUCLEOTIDE SEQUENCE</scope>
    <source>
        <strain evidence="2">CP</strain>
        <tissue evidence="2">Leaves</tissue>
    </source>
</reference>
<sequence>MSTSVSGQNQQQKKSGETQMESSYSPSEGPWMTVPPRRRSRNQQGAHQARVQSKTDLDKPEPSHALMKDTSGGNNKGKEGRVNTAINVKQAITERKSNLLGSKSGTSTRRQTILPQPQLMWERGLHRSLRVFMQALTPMFENIFGLKLLRS</sequence>
<dbReference type="EMBL" id="JAUJYO010000001">
    <property type="protein sequence ID" value="KAK1325525.1"/>
    <property type="molecule type" value="Genomic_DNA"/>
</dbReference>
<feature type="region of interest" description="Disordered" evidence="1">
    <location>
        <begin position="1"/>
        <end position="82"/>
    </location>
</feature>
<accession>A0AAV9FHY1</accession>
<evidence type="ECO:0000313" key="3">
    <source>
        <dbReference type="Proteomes" id="UP001180020"/>
    </source>
</evidence>
<organism evidence="2 3">
    <name type="scientific">Acorus calamus</name>
    <name type="common">Sweet flag</name>
    <dbReference type="NCBI Taxonomy" id="4465"/>
    <lineage>
        <taxon>Eukaryota</taxon>
        <taxon>Viridiplantae</taxon>
        <taxon>Streptophyta</taxon>
        <taxon>Embryophyta</taxon>
        <taxon>Tracheophyta</taxon>
        <taxon>Spermatophyta</taxon>
        <taxon>Magnoliopsida</taxon>
        <taxon>Liliopsida</taxon>
        <taxon>Acoraceae</taxon>
        <taxon>Acorus</taxon>
    </lineage>
</organism>
<comment type="caution">
    <text evidence="2">The sequence shown here is derived from an EMBL/GenBank/DDBJ whole genome shotgun (WGS) entry which is preliminary data.</text>
</comment>
<evidence type="ECO:0000256" key="1">
    <source>
        <dbReference type="SAM" id="MobiDB-lite"/>
    </source>
</evidence>
<reference evidence="2" key="1">
    <citation type="journal article" date="2023" name="Nat. Commun.">
        <title>Diploid and tetraploid genomes of Acorus and the evolution of monocots.</title>
        <authorList>
            <person name="Ma L."/>
            <person name="Liu K.W."/>
            <person name="Li Z."/>
            <person name="Hsiao Y.Y."/>
            <person name="Qi Y."/>
            <person name="Fu T."/>
            <person name="Tang G.D."/>
            <person name="Zhang D."/>
            <person name="Sun W.H."/>
            <person name="Liu D.K."/>
            <person name="Li Y."/>
            <person name="Chen G.Z."/>
            <person name="Liu X.D."/>
            <person name="Liao X.Y."/>
            <person name="Jiang Y.T."/>
            <person name="Yu X."/>
            <person name="Hao Y."/>
            <person name="Huang J."/>
            <person name="Zhao X.W."/>
            <person name="Ke S."/>
            <person name="Chen Y.Y."/>
            <person name="Wu W.L."/>
            <person name="Hsu J.L."/>
            <person name="Lin Y.F."/>
            <person name="Huang M.D."/>
            <person name="Li C.Y."/>
            <person name="Huang L."/>
            <person name="Wang Z.W."/>
            <person name="Zhao X."/>
            <person name="Zhong W.Y."/>
            <person name="Peng D.H."/>
            <person name="Ahmad S."/>
            <person name="Lan S."/>
            <person name="Zhang J.S."/>
            <person name="Tsai W.C."/>
            <person name="Van de Peer Y."/>
            <person name="Liu Z.J."/>
        </authorList>
    </citation>
    <scope>NUCLEOTIDE SEQUENCE</scope>
    <source>
        <strain evidence="2">CP</strain>
    </source>
</reference>
<protein>
    <submittedName>
        <fullName evidence="2">Uncharacterized protein</fullName>
    </submittedName>
</protein>
<name>A0AAV9FHY1_ACOCL</name>
<proteinExistence type="predicted"/>
<gene>
    <name evidence="2" type="ORF">QJS10_CPA01g01984</name>
</gene>
<keyword evidence="3" id="KW-1185">Reference proteome</keyword>
<dbReference type="AlphaFoldDB" id="A0AAV9FHY1"/>